<keyword evidence="2" id="KW-1185">Reference proteome</keyword>
<dbReference type="Proteomes" id="UP000682403">
    <property type="component" value="Unassembled WGS sequence"/>
</dbReference>
<name>A0ABS5LET7_9BACI</name>
<comment type="caution">
    <text evidence="1">The sequence shown here is derived from an EMBL/GenBank/DDBJ whole genome shotgun (WGS) entry which is preliminary data.</text>
</comment>
<protein>
    <submittedName>
        <fullName evidence="1">Uncharacterized protein</fullName>
    </submittedName>
</protein>
<accession>A0ABS5LET7</accession>
<sequence>MLLNDFMMDTDRKMISFSFSLLNEVNEKIQRKILFYENQVLSYVQNQIDYFIKSLNISKTLQTICRSELSALIKSKLNMMLAQYSLFRSC</sequence>
<gene>
    <name evidence="1" type="ORF">J9317_10865</name>
</gene>
<dbReference type="EMBL" id="JAGVRK010000001">
    <property type="protein sequence ID" value="MBS2969265.1"/>
    <property type="molecule type" value="Genomic_DNA"/>
</dbReference>
<evidence type="ECO:0000313" key="2">
    <source>
        <dbReference type="Proteomes" id="UP000682403"/>
    </source>
</evidence>
<dbReference type="RefSeq" id="WP_211558497.1">
    <property type="nucleotide sequence ID" value="NZ_JAGVRK010000001.1"/>
</dbReference>
<organism evidence="1 2">
    <name type="scientific">Metabacillus flavus</name>
    <dbReference type="NCBI Taxonomy" id="2823519"/>
    <lineage>
        <taxon>Bacteria</taxon>
        <taxon>Bacillati</taxon>
        <taxon>Bacillota</taxon>
        <taxon>Bacilli</taxon>
        <taxon>Bacillales</taxon>
        <taxon>Bacillaceae</taxon>
        <taxon>Metabacillus</taxon>
    </lineage>
</organism>
<evidence type="ECO:0000313" key="1">
    <source>
        <dbReference type="EMBL" id="MBS2969265.1"/>
    </source>
</evidence>
<proteinExistence type="predicted"/>
<reference evidence="1 2" key="1">
    <citation type="submission" date="2021-04" db="EMBL/GenBank/DDBJ databases">
        <title>Metabacillus sp. strain KIGAM252 whole genome sequence.</title>
        <authorList>
            <person name="Seo M.-J."/>
            <person name="Cho E.-S."/>
            <person name="Hwang C.Y."/>
            <person name="Yoon D.J."/>
        </authorList>
    </citation>
    <scope>NUCLEOTIDE SEQUENCE [LARGE SCALE GENOMIC DNA]</scope>
    <source>
        <strain evidence="1 2">KIGAM252</strain>
    </source>
</reference>